<feature type="domain" description="DUF3071" evidence="2">
    <location>
        <begin position="1"/>
        <end position="175"/>
    </location>
</feature>
<evidence type="ECO:0000259" key="2">
    <source>
        <dbReference type="Pfam" id="PF11268"/>
    </source>
</evidence>
<proteinExistence type="predicted"/>
<feature type="compositionally biased region" description="Low complexity" evidence="1">
    <location>
        <begin position="415"/>
        <end position="425"/>
    </location>
</feature>
<reference evidence="4" key="1">
    <citation type="journal article" date="2019" name="Int. J. Syst. Evol. Microbiol.">
        <title>The Global Catalogue of Microorganisms (GCM) 10K type strain sequencing project: providing services to taxonomists for standard genome sequencing and annotation.</title>
        <authorList>
            <consortium name="The Broad Institute Genomics Platform"/>
            <consortium name="The Broad Institute Genome Sequencing Center for Infectious Disease"/>
            <person name="Wu L."/>
            <person name="Ma J."/>
        </authorList>
    </citation>
    <scope>NUCLEOTIDE SEQUENCE [LARGE SCALE GENOMIC DNA]</scope>
    <source>
        <strain evidence="4">JCM 14309</strain>
    </source>
</reference>
<evidence type="ECO:0000313" key="4">
    <source>
        <dbReference type="Proteomes" id="UP001500236"/>
    </source>
</evidence>
<feature type="region of interest" description="Disordered" evidence="1">
    <location>
        <begin position="317"/>
        <end position="470"/>
    </location>
</feature>
<name>A0ABP6LNP5_9MICC</name>
<evidence type="ECO:0000313" key="3">
    <source>
        <dbReference type="EMBL" id="GAA3053356.1"/>
    </source>
</evidence>
<gene>
    <name evidence="3" type="primary">sepH</name>
    <name evidence="3" type="ORF">GCM10010529_04230</name>
</gene>
<dbReference type="InterPro" id="IPR021421">
    <property type="entry name" value="DUF3071"/>
</dbReference>
<keyword evidence="4" id="KW-1185">Reference proteome</keyword>
<sequence length="470" mass="49924">MQQLRIMGVTEDDSDELLVLADDQGQEFALPVDDALRAAVGRKSTRPPHLTTRAEDARAPMTVREVQARLRAGATVEQMVAESGLDPARVERYAGPVQAERAYVAELARSTAIAPPSSAEQHRIAFGDAPATLEAMALVRLRSLGVDLTSLAWDAWRRQDGSWQVVCWFSSDDEAAARARVDAGPPAEWVFSPESRHLRAVGPWAQTLSSLPPETGARRGPRRLTAVDAPFDVESVADSAAQRSDRGTGRPAATTPAPVPADQQDTSPLPSRSPDAPAGPTGEGDEHQDLLDVLRARRGRRLGADEDADDRLALMLTRDEQPSGQDTPRLRAVESAQTGQGEDDQQAPRDDERTESPDVDSPDGTDAWGFSYADSESPVDVDSSGPDHAAAQGAPDTAEGAGAPAKEPTPGEDPASAGSAQSDGDAATRQRDAGSTEDAAPAHAPKPKRSGSRRPSMPRWDDILFGSKGD</sequence>
<dbReference type="NCBIfam" id="NF040712">
    <property type="entry name" value="SepH"/>
    <property type="match status" value="1"/>
</dbReference>
<organism evidence="3 4">
    <name type="scientific">Nesterenkonia aethiopica</name>
    <dbReference type="NCBI Taxonomy" id="269144"/>
    <lineage>
        <taxon>Bacteria</taxon>
        <taxon>Bacillati</taxon>
        <taxon>Actinomycetota</taxon>
        <taxon>Actinomycetes</taxon>
        <taxon>Micrococcales</taxon>
        <taxon>Micrococcaceae</taxon>
        <taxon>Nesterenkonia</taxon>
    </lineage>
</organism>
<feature type="compositionally biased region" description="Basic and acidic residues" evidence="1">
    <location>
        <begin position="346"/>
        <end position="356"/>
    </location>
</feature>
<evidence type="ECO:0000256" key="1">
    <source>
        <dbReference type="SAM" id="MobiDB-lite"/>
    </source>
</evidence>
<dbReference type="InterPro" id="IPR047682">
    <property type="entry name" value="SepH-like"/>
</dbReference>
<dbReference type="RefSeq" id="WP_344683020.1">
    <property type="nucleotide sequence ID" value="NZ_BAAAVT010000002.1"/>
</dbReference>
<dbReference type="Pfam" id="PF11268">
    <property type="entry name" value="DUF3071"/>
    <property type="match status" value="1"/>
</dbReference>
<accession>A0ABP6LNP5</accession>
<dbReference type="EMBL" id="BAAAVT010000002">
    <property type="protein sequence ID" value="GAA3053356.1"/>
    <property type="molecule type" value="Genomic_DNA"/>
</dbReference>
<dbReference type="Proteomes" id="UP001500236">
    <property type="component" value="Unassembled WGS sequence"/>
</dbReference>
<feature type="region of interest" description="Disordered" evidence="1">
    <location>
        <begin position="226"/>
        <end position="288"/>
    </location>
</feature>
<comment type="caution">
    <text evidence="3">The sequence shown here is derived from an EMBL/GenBank/DDBJ whole genome shotgun (WGS) entry which is preliminary data.</text>
</comment>
<protein>
    <submittedName>
        <fullName evidence="3">Septation protein SepH</fullName>
    </submittedName>
</protein>